<dbReference type="AlphaFoldDB" id="A0A3M5JAK7"/>
<dbReference type="EMBL" id="RBTD01000214">
    <property type="protein sequence ID" value="RMT20451.1"/>
    <property type="molecule type" value="Genomic_DNA"/>
</dbReference>
<reference evidence="1 2" key="1">
    <citation type="submission" date="2018-08" db="EMBL/GenBank/DDBJ databases">
        <title>Recombination of ecologically and evolutionarily significant loci maintains genetic cohesion in the Pseudomonas syringae species complex.</title>
        <authorList>
            <person name="Dillon M."/>
            <person name="Thakur S."/>
            <person name="Almeida R.N.D."/>
            <person name="Weir B.S."/>
            <person name="Guttman D.S."/>
        </authorList>
    </citation>
    <scope>NUCLEOTIDE SEQUENCE [LARGE SCALE GENOMIC DNA]</scope>
    <source>
        <strain evidence="1 2">ICMP 6941</strain>
    </source>
</reference>
<dbReference type="Proteomes" id="UP000276194">
    <property type="component" value="Unassembled WGS sequence"/>
</dbReference>
<evidence type="ECO:0000313" key="1">
    <source>
        <dbReference type="EMBL" id="RMT20451.1"/>
    </source>
</evidence>
<name>A0A3M5JAK7_PSEA0</name>
<sequence>MQISIETILGAYMFGRTAESGAMDELASNLILAEIVGGSPSELTLQLMHKMGVLLLERSNAPQA</sequence>
<comment type="caution">
    <text evidence="1">The sequence shown here is derived from an EMBL/GenBank/DDBJ whole genome shotgun (WGS) entry which is preliminary data.</text>
</comment>
<evidence type="ECO:0000313" key="2">
    <source>
        <dbReference type="Proteomes" id="UP000276194"/>
    </source>
</evidence>
<organism evidence="1 2">
    <name type="scientific">Pseudomonas amygdali pv. mori</name>
    <dbReference type="NCBI Taxonomy" id="34065"/>
    <lineage>
        <taxon>Bacteria</taxon>
        <taxon>Pseudomonadati</taxon>
        <taxon>Pseudomonadota</taxon>
        <taxon>Gammaproteobacteria</taxon>
        <taxon>Pseudomonadales</taxon>
        <taxon>Pseudomonadaceae</taxon>
        <taxon>Pseudomonas</taxon>
        <taxon>Pseudomonas amygdali</taxon>
    </lineage>
</organism>
<protein>
    <submittedName>
        <fullName evidence="1">Uncharacterized protein</fullName>
    </submittedName>
</protein>
<dbReference type="RefSeq" id="WP_122322243.1">
    <property type="nucleotide sequence ID" value="NZ_RBTD01000214.1"/>
</dbReference>
<proteinExistence type="predicted"/>
<accession>A0A3M5JAK7</accession>
<gene>
    <name evidence="1" type="ORF">ALP52_00588</name>
</gene>